<reference evidence="7" key="1">
    <citation type="journal article" date="2021" name="Front. Microbiol.">
        <title>Comprehensive Comparative Genomics and Phenotyping of Methylobacterium Species.</title>
        <authorList>
            <person name="Alessa O."/>
            <person name="Ogura Y."/>
            <person name="Fujitani Y."/>
            <person name="Takami H."/>
            <person name="Hayashi T."/>
            <person name="Sahin N."/>
            <person name="Tani A."/>
        </authorList>
    </citation>
    <scope>NUCLEOTIDE SEQUENCE</scope>
    <source>
        <strain evidence="7">DSM 23632</strain>
    </source>
</reference>
<dbReference type="InterPro" id="IPR036390">
    <property type="entry name" value="WH_DNA-bd_sf"/>
</dbReference>
<keyword evidence="8" id="KW-1185">Reference proteome</keyword>
<evidence type="ECO:0000313" key="7">
    <source>
        <dbReference type="EMBL" id="GJE59987.1"/>
    </source>
</evidence>
<dbReference type="Pfam" id="PF00126">
    <property type="entry name" value="HTH_1"/>
    <property type="match status" value="1"/>
</dbReference>
<reference evidence="7" key="2">
    <citation type="submission" date="2021-08" db="EMBL/GenBank/DDBJ databases">
        <authorList>
            <person name="Tani A."/>
            <person name="Ola A."/>
            <person name="Ogura Y."/>
            <person name="Katsura K."/>
            <person name="Hayashi T."/>
        </authorList>
    </citation>
    <scope>NUCLEOTIDE SEQUENCE</scope>
    <source>
        <strain evidence="7">DSM 23632</strain>
    </source>
</reference>
<evidence type="ECO:0000256" key="1">
    <source>
        <dbReference type="ARBA" id="ARBA00009437"/>
    </source>
</evidence>
<dbReference type="InterPro" id="IPR050389">
    <property type="entry name" value="LysR-type_TF"/>
</dbReference>
<dbReference type="PANTHER" id="PTHR30118:SF15">
    <property type="entry name" value="TRANSCRIPTIONAL REGULATORY PROTEIN"/>
    <property type="match status" value="1"/>
</dbReference>
<name>A0ABQ4TYQ3_9HYPH</name>
<organism evidence="7 8">
    <name type="scientific">Methylobacterium trifolii</name>
    <dbReference type="NCBI Taxonomy" id="1003092"/>
    <lineage>
        <taxon>Bacteria</taxon>
        <taxon>Pseudomonadati</taxon>
        <taxon>Pseudomonadota</taxon>
        <taxon>Alphaproteobacteria</taxon>
        <taxon>Hyphomicrobiales</taxon>
        <taxon>Methylobacteriaceae</taxon>
        <taxon>Methylobacterium</taxon>
    </lineage>
</organism>
<dbReference type="InterPro" id="IPR000847">
    <property type="entry name" value="LysR_HTH_N"/>
</dbReference>
<dbReference type="PROSITE" id="PS50931">
    <property type="entry name" value="HTH_LYSR"/>
    <property type="match status" value="1"/>
</dbReference>
<evidence type="ECO:0000256" key="4">
    <source>
        <dbReference type="ARBA" id="ARBA00023125"/>
    </source>
</evidence>
<evidence type="ECO:0000256" key="5">
    <source>
        <dbReference type="ARBA" id="ARBA00023163"/>
    </source>
</evidence>
<dbReference type="InterPro" id="IPR037402">
    <property type="entry name" value="YidZ_PBP2"/>
</dbReference>
<feature type="domain" description="HTH lysR-type" evidence="6">
    <location>
        <begin position="6"/>
        <end position="63"/>
    </location>
</feature>
<evidence type="ECO:0000256" key="3">
    <source>
        <dbReference type="ARBA" id="ARBA00023015"/>
    </source>
</evidence>
<dbReference type="InterPro" id="IPR036388">
    <property type="entry name" value="WH-like_DNA-bd_sf"/>
</dbReference>
<dbReference type="EMBL" id="BPRB01000108">
    <property type="protein sequence ID" value="GJE59987.1"/>
    <property type="molecule type" value="Genomic_DNA"/>
</dbReference>
<keyword evidence="5" id="KW-0804">Transcription</keyword>
<proteinExistence type="inferred from homology"/>
<evidence type="ECO:0000313" key="8">
    <source>
        <dbReference type="Proteomes" id="UP001055057"/>
    </source>
</evidence>
<dbReference type="PRINTS" id="PR00039">
    <property type="entry name" value="HTHLYSR"/>
</dbReference>
<sequence length="301" mass="32927">MKLRSVDLNLLVALDALLHELHVTRAAARIGLSQPAMSNALGRLRTIFRDELLVRTAAGMQATPRALELIEPTRQILRRIERVFDSDSAFDPAVAARTFNIRLSDLLGVLLLPSLVASVAVPGSAVGISVVHLSPVGTVEALEKDEIDLAVSTALVHSTSIKSEVLLHDRMVCLMRASHPAAAGTLDLDAFLSARHLKVSMSSTDLRFVDDVLVGRGLARDVALNVPHWLVVPDVLERTDLLTVMPRRLASVLARESLAIRDLPFASDAFTWSMYWHRRHEGNSAIAWLRSRIADVARSVA</sequence>
<dbReference type="RefSeq" id="WP_238182534.1">
    <property type="nucleotide sequence ID" value="NZ_BPRB01000108.1"/>
</dbReference>
<gene>
    <name evidence="7" type="primary">pcpR_1</name>
    <name evidence="7" type="ORF">MPOCJGCO_2096</name>
</gene>
<dbReference type="Pfam" id="PF03466">
    <property type="entry name" value="LysR_substrate"/>
    <property type="match status" value="1"/>
</dbReference>
<evidence type="ECO:0000259" key="6">
    <source>
        <dbReference type="PROSITE" id="PS50931"/>
    </source>
</evidence>
<accession>A0ABQ4TYQ3</accession>
<dbReference type="SUPFAM" id="SSF53850">
    <property type="entry name" value="Periplasmic binding protein-like II"/>
    <property type="match status" value="1"/>
</dbReference>
<dbReference type="Gene3D" id="3.40.190.10">
    <property type="entry name" value="Periplasmic binding protein-like II"/>
    <property type="match status" value="2"/>
</dbReference>
<dbReference type="PANTHER" id="PTHR30118">
    <property type="entry name" value="HTH-TYPE TRANSCRIPTIONAL REGULATOR LEUO-RELATED"/>
    <property type="match status" value="1"/>
</dbReference>
<dbReference type="Gene3D" id="1.10.10.10">
    <property type="entry name" value="Winged helix-like DNA-binding domain superfamily/Winged helix DNA-binding domain"/>
    <property type="match status" value="1"/>
</dbReference>
<comment type="caution">
    <text evidence="7">The sequence shown here is derived from an EMBL/GenBank/DDBJ whole genome shotgun (WGS) entry which is preliminary data.</text>
</comment>
<dbReference type="CDD" id="cd08417">
    <property type="entry name" value="PBP2_Nitroaromatics_like"/>
    <property type="match status" value="1"/>
</dbReference>
<dbReference type="Proteomes" id="UP001055057">
    <property type="component" value="Unassembled WGS sequence"/>
</dbReference>
<dbReference type="SUPFAM" id="SSF46785">
    <property type="entry name" value="Winged helix' DNA-binding domain"/>
    <property type="match status" value="1"/>
</dbReference>
<dbReference type="InterPro" id="IPR005119">
    <property type="entry name" value="LysR_subst-bd"/>
</dbReference>
<keyword evidence="3" id="KW-0805">Transcription regulation</keyword>
<keyword evidence="2" id="KW-0536">Nodulation</keyword>
<evidence type="ECO:0000256" key="2">
    <source>
        <dbReference type="ARBA" id="ARBA00022458"/>
    </source>
</evidence>
<keyword evidence="4" id="KW-0238">DNA-binding</keyword>
<protein>
    <submittedName>
        <fullName evidence="7">PCP degradation transcriptional activation protein</fullName>
    </submittedName>
</protein>
<comment type="similarity">
    <text evidence="1">Belongs to the LysR transcriptional regulatory family.</text>
</comment>